<dbReference type="RefSeq" id="WP_184943646.1">
    <property type="nucleotide sequence ID" value="NZ_JACHJV010000001.1"/>
</dbReference>
<dbReference type="EMBL" id="JACHJV010000001">
    <property type="protein sequence ID" value="MBB4925570.1"/>
    <property type="molecule type" value="Genomic_DNA"/>
</dbReference>
<feature type="region of interest" description="Disordered" evidence="1">
    <location>
        <begin position="1"/>
        <end position="24"/>
    </location>
</feature>
<keyword evidence="3" id="KW-1185">Reference proteome</keyword>
<dbReference type="AlphaFoldDB" id="A0A7W7R516"/>
<accession>A0A7W7R516</accession>
<organism evidence="2 3">
    <name type="scientific">Kitasatospora kifunensis</name>
    <name type="common">Streptomyces kifunensis</name>
    <dbReference type="NCBI Taxonomy" id="58351"/>
    <lineage>
        <taxon>Bacteria</taxon>
        <taxon>Bacillati</taxon>
        <taxon>Actinomycetota</taxon>
        <taxon>Actinomycetes</taxon>
        <taxon>Kitasatosporales</taxon>
        <taxon>Streptomycetaceae</taxon>
        <taxon>Kitasatospora</taxon>
    </lineage>
</organism>
<protein>
    <submittedName>
        <fullName evidence="2">Uncharacterized protein</fullName>
    </submittedName>
</protein>
<comment type="caution">
    <text evidence="2">The sequence shown here is derived from an EMBL/GenBank/DDBJ whole genome shotgun (WGS) entry which is preliminary data.</text>
</comment>
<evidence type="ECO:0000313" key="3">
    <source>
        <dbReference type="Proteomes" id="UP000540506"/>
    </source>
</evidence>
<gene>
    <name evidence="2" type="ORF">FHR34_004563</name>
</gene>
<dbReference type="Proteomes" id="UP000540506">
    <property type="component" value="Unassembled WGS sequence"/>
</dbReference>
<name>A0A7W7R516_KITKI</name>
<evidence type="ECO:0000256" key="1">
    <source>
        <dbReference type="SAM" id="MobiDB-lite"/>
    </source>
</evidence>
<evidence type="ECO:0000313" key="2">
    <source>
        <dbReference type="EMBL" id="MBB4925570.1"/>
    </source>
</evidence>
<proteinExistence type="predicted"/>
<sequence>MTSDLTPQAASHIETWRPPSLDRGLPECECPANCGGRPEALLRIAPAYPTIIPGDARPPANPYEPTAKGELVYDALNGRTGTVMEWLGDRVYLRPEGGGVEWEAPLSWLQRPPTALPPRIAGAS</sequence>
<reference evidence="2 3" key="1">
    <citation type="submission" date="2020-08" db="EMBL/GenBank/DDBJ databases">
        <title>Sequencing the genomes of 1000 actinobacteria strains.</title>
        <authorList>
            <person name="Klenk H.-P."/>
        </authorList>
    </citation>
    <scope>NUCLEOTIDE SEQUENCE [LARGE SCALE GENOMIC DNA]</scope>
    <source>
        <strain evidence="2 3">DSM 41654</strain>
    </source>
</reference>